<feature type="signal peptide" evidence="3">
    <location>
        <begin position="1"/>
        <end position="19"/>
    </location>
</feature>
<feature type="region of interest" description="Disordered" evidence="1">
    <location>
        <begin position="176"/>
        <end position="207"/>
    </location>
</feature>
<feature type="chain" id="PRO_5025457112" description="Mid2 domain-containing protein" evidence="3">
    <location>
        <begin position="20"/>
        <end position="292"/>
    </location>
</feature>
<sequence>MFTHFLVVAILILQVRTLCYFPDGQTIASDNFPCLASGNSTCCEHGYACLSNKLCEFTSFVPLAPYEAHQQYVRGSCTDPSFNDPNCPTFCVDTSSGDTLSGVVGLKKCPGTTFDEYECIDRNTSVIQSHESCLQEYVIAFSGVPSTLTVIGITSTKSSSFITSWITQISSPVSEQTSSTVSGTNQSSQSVTTSSSSTPSSRTSDARPHSIALGAGIGVPLGLLALALGVLMGWKFSRSYRRNTSFSAPQQIPLQAVGYHIEGSKVMSELATNEIAELPVQTEDRPELYGRE</sequence>
<evidence type="ECO:0000256" key="1">
    <source>
        <dbReference type="SAM" id="MobiDB-lite"/>
    </source>
</evidence>
<feature type="compositionally biased region" description="Low complexity" evidence="1">
    <location>
        <begin position="176"/>
        <end position="203"/>
    </location>
</feature>
<evidence type="ECO:0000256" key="2">
    <source>
        <dbReference type="SAM" id="Phobius"/>
    </source>
</evidence>
<feature type="transmembrane region" description="Helical" evidence="2">
    <location>
        <begin position="211"/>
        <end position="234"/>
    </location>
</feature>
<keyword evidence="2" id="KW-1133">Transmembrane helix</keyword>
<organism evidence="4 5">
    <name type="scientific">Viridothelium virens</name>
    <name type="common">Speckled blister lichen</name>
    <name type="synonym">Trypethelium virens</name>
    <dbReference type="NCBI Taxonomy" id="1048519"/>
    <lineage>
        <taxon>Eukaryota</taxon>
        <taxon>Fungi</taxon>
        <taxon>Dikarya</taxon>
        <taxon>Ascomycota</taxon>
        <taxon>Pezizomycotina</taxon>
        <taxon>Dothideomycetes</taxon>
        <taxon>Dothideomycetes incertae sedis</taxon>
        <taxon>Trypetheliales</taxon>
        <taxon>Trypetheliaceae</taxon>
        <taxon>Viridothelium</taxon>
    </lineage>
</organism>
<evidence type="ECO:0000313" key="5">
    <source>
        <dbReference type="Proteomes" id="UP000800092"/>
    </source>
</evidence>
<proteinExistence type="predicted"/>
<evidence type="ECO:0008006" key="6">
    <source>
        <dbReference type="Google" id="ProtNLM"/>
    </source>
</evidence>
<protein>
    <recommendedName>
        <fullName evidence="6">Mid2 domain-containing protein</fullName>
    </recommendedName>
</protein>
<keyword evidence="2" id="KW-0472">Membrane</keyword>
<reference evidence="4" key="1">
    <citation type="journal article" date="2020" name="Stud. Mycol.">
        <title>101 Dothideomycetes genomes: a test case for predicting lifestyles and emergence of pathogens.</title>
        <authorList>
            <person name="Haridas S."/>
            <person name="Albert R."/>
            <person name="Binder M."/>
            <person name="Bloem J."/>
            <person name="Labutti K."/>
            <person name="Salamov A."/>
            <person name="Andreopoulos B."/>
            <person name="Baker S."/>
            <person name="Barry K."/>
            <person name="Bills G."/>
            <person name="Bluhm B."/>
            <person name="Cannon C."/>
            <person name="Castanera R."/>
            <person name="Culley D."/>
            <person name="Daum C."/>
            <person name="Ezra D."/>
            <person name="Gonzalez J."/>
            <person name="Henrissat B."/>
            <person name="Kuo A."/>
            <person name="Liang C."/>
            <person name="Lipzen A."/>
            <person name="Lutzoni F."/>
            <person name="Magnuson J."/>
            <person name="Mondo S."/>
            <person name="Nolan M."/>
            <person name="Ohm R."/>
            <person name="Pangilinan J."/>
            <person name="Park H.-J."/>
            <person name="Ramirez L."/>
            <person name="Alfaro M."/>
            <person name="Sun H."/>
            <person name="Tritt A."/>
            <person name="Yoshinaga Y."/>
            <person name="Zwiers L.-H."/>
            <person name="Turgeon B."/>
            <person name="Goodwin S."/>
            <person name="Spatafora J."/>
            <person name="Crous P."/>
            <person name="Grigoriev I."/>
        </authorList>
    </citation>
    <scope>NUCLEOTIDE SEQUENCE</scope>
    <source>
        <strain evidence="4">Tuck. ex Michener</strain>
    </source>
</reference>
<accession>A0A6A6GWA8</accession>
<dbReference type="OrthoDB" id="5215637at2759"/>
<dbReference type="EMBL" id="ML991851">
    <property type="protein sequence ID" value="KAF2229888.1"/>
    <property type="molecule type" value="Genomic_DNA"/>
</dbReference>
<keyword evidence="5" id="KW-1185">Reference proteome</keyword>
<keyword evidence="2" id="KW-0812">Transmembrane</keyword>
<evidence type="ECO:0000313" key="4">
    <source>
        <dbReference type="EMBL" id="KAF2229888.1"/>
    </source>
</evidence>
<evidence type="ECO:0000256" key="3">
    <source>
        <dbReference type="SAM" id="SignalP"/>
    </source>
</evidence>
<gene>
    <name evidence="4" type="ORF">EV356DRAFT_580435</name>
</gene>
<name>A0A6A6GWA8_VIRVR</name>
<dbReference type="Proteomes" id="UP000800092">
    <property type="component" value="Unassembled WGS sequence"/>
</dbReference>
<dbReference type="AlphaFoldDB" id="A0A6A6GWA8"/>
<keyword evidence="3" id="KW-0732">Signal</keyword>